<protein>
    <recommendedName>
        <fullName evidence="1">Integrase catalytic domain-containing protein</fullName>
    </recommendedName>
</protein>
<dbReference type="PROSITE" id="PS50994">
    <property type="entry name" value="INTEGRASE"/>
    <property type="match status" value="1"/>
</dbReference>
<evidence type="ECO:0000259" key="1">
    <source>
        <dbReference type="PROSITE" id="PS50994"/>
    </source>
</evidence>
<evidence type="ECO:0000313" key="3">
    <source>
        <dbReference type="Proteomes" id="UP001054821"/>
    </source>
</evidence>
<dbReference type="PANTHER" id="PTHR45835:SF99">
    <property type="entry name" value="CHROMO DOMAIN-CONTAINING PROTEIN-RELATED"/>
    <property type="match status" value="1"/>
</dbReference>
<dbReference type="SUPFAM" id="SSF53098">
    <property type="entry name" value="Ribonuclease H-like"/>
    <property type="match status" value="1"/>
</dbReference>
<gene>
    <name evidence="2" type="ORF">L3X38_001016</name>
</gene>
<name>A0AAD4ZJI3_PRUDU</name>
<dbReference type="AlphaFoldDB" id="A0AAD4ZJI3"/>
<sequence length="305" mass="35836">MQPLPIPEWKWEHIAMDFVFKLPRTSKGHDGIWVIVDRLTKSAHFLPIKETYSLSKLAKLFVDEIVRLHGAPASIVSDRDARFMSHFWKCLQEALGTKLRLQEVHPQTDGQSERTIQTLEVMLRACVLQLKDNWDTHLALVEFGYNNSYHSSIEMAPYEALYGRQCRTPICWNELSPWKGVMRFGKRGKLSPRYIGPYEITERIGPVAYRLALPTELSRIHDVFHVSMLRKYMPDPSHVLEHQPVELREDLTYEEQPVQILDRKEQRLRSRSIPVVKILWRSQTVEEATWEPEAQMRAKYPYLFL</sequence>
<dbReference type="InterPro" id="IPR001584">
    <property type="entry name" value="Integrase_cat-core"/>
</dbReference>
<organism evidence="2 3">
    <name type="scientific">Prunus dulcis</name>
    <name type="common">Almond</name>
    <name type="synonym">Amygdalus dulcis</name>
    <dbReference type="NCBI Taxonomy" id="3755"/>
    <lineage>
        <taxon>Eukaryota</taxon>
        <taxon>Viridiplantae</taxon>
        <taxon>Streptophyta</taxon>
        <taxon>Embryophyta</taxon>
        <taxon>Tracheophyta</taxon>
        <taxon>Spermatophyta</taxon>
        <taxon>Magnoliopsida</taxon>
        <taxon>eudicotyledons</taxon>
        <taxon>Gunneridae</taxon>
        <taxon>Pentapetalae</taxon>
        <taxon>rosids</taxon>
        <taxon>fabids</taxon>
        <taxon>Rosales</taxon>
        <taxon>Rosaceae</taxon>
        <taxon>Amygdaloideae</taxon>
        <taxon>Amygdaleae</taxon>
        <taxon>Prunus</taxon>
    </lineage>
</organism>
<dbReference type="InterPro" id="IPR012337">
    <property type="entry name" value="RNaseH-like_sf"/>
</dbReference>
<dbReference type="SUPFAM" id="SSF54160">
    <property type="entry name" value="Chromo domain-like"/>
    <property type="match status" value="1"/>
</dbReference>
<dbReference type="InterPro" id="IPR056924">
    <property type="entry name" value="SH3_Tf2-1"/>
</dbReference>
<dbReference type="Pfam" id="PF24626">
    <property type="entry name" value="SH3_Tf2-1"/>
    <property type="match status" value="1"/>
</dbReference>
<dbReference type="InterPro" id="IPR016197">
    <property type="entry name" value="Chromo-like_dom_sf"/>
</dbReference>
<dbReference type="Gene3D" id="3.30.420.10">
    <property type="entry name" value="Ribonuclease H-like superfamily/Ribonuclease H"/>
    <property type="match status" value="1"/>
</dbReference>
<keyword evidence="3" id="KW-1185">Reference proteome</keyword>
<dbReference type="PANTHER" id="PTHR45835">
    <property type="entry name" value="YALI0A06105P"/>
    <property type="match status" value="1"/>
</dbReference>
<comment type="caution">
    <text evidence="2">The sequence shown here is derived from an EMBL/GenBank/DDBJ whole genome shotgun (WGS) entry which is preliminary data.</text>
</comment>
<evidence type="ECO:0000313" key="2">
    <source>
        <dbReference type="EMBL" id="KAI5348129.1"/>
    </source>
</evidence>
<dbReference type="InterPro" id="IPR036397">
    <property type="entry name" value="RNaseH_sf"/>
</dbReference>
<accession>A0AAD4ZJI3</accession>
<reference evidence="2 3" key="1">
    <citation type="journal article" date="2022" name="G3 (Bethesda)">
        <title>Whole-genome sequence and methylome profiling of the almond [Prunus dulcis (Mill.) D.A. Webb] cultivar 'Nonpareil'.</title>
        <authorList>
            <person name="D'Amico-Willman K.M."/>
            <person name="Ouma W.Z."/>
            <person name="Meulia T."/>
            <person name="Sideli G.M."/>
            <person name="Gradziel T.M."/>
            <person name="Fresnedo-Ramirez J."/>
        </authorList>
    </citation>
    <scope>NUCLEOTIDE SEQUENCE [LARGE SCALE GENOMIC DNA]</scope>
    <source>
        <strain evidence="2">Clone GOH B32 T37-40</strain>
    </source>
</reference>
<proteinExistence type="predicted"/>
<feature type="domain" description="Integrase catalytic" evidence="1">
    <location>
        <begin position="1"/>
        <end position="165"/>
    </location>
</feature>
<dbReference type="GO" id="GO:0015074">
    <property type="term" value="P:DNA integration"/>
    <property type="evidence" value="ECO:0007669"/>
    <property type="project" value="InterPro"/>
</dbReference>
<dbReference type="Proteomes" id="UP001054821">
    <property type="component" value="Chromosome 1"/>
</dbReference>
<dbReference type="EMBL" id="JAJFAZ020000001">
    <property type="protein sequence ID" value="KAI5348129.1"/>
    <property type="molecule type" value="Genomic_DNA"/>
</dbReference>
<dbReference type="GO" id="GO:0003676">
    <property type="term" value="F:nucleic acid binding"/>
    <property type="evidence" value="ECO:0007669"/>
    <property type="project" value="InterPro"/>
</dbReference>